<dbReference type="AlphaFoldDB" id="A0A2G1VNI9"/>
<dbReference type="RefSeq" id="WP_099647189.1">
    <property type="nucleotide sequence ID" value="NZ_KZ319297.1"/>
</dbReference>
<keyword evidence="1" id="KW-0472">Membrane</keyword>
<comment type="caution">
    <text evidence="2">The sequence shown here is derived from an EMBL/GenBank/DDBJ whole genome shotgun (WGS) entry which is preliminary data.</text>
</comment>
<feature type="transmembrane region" description="Helical" evidence="1">
    <location>
        <begin position="61"/>
        <end position="79"/>
    </location>
</feature>
<dbReference type="EMBL" id="NQXA01000015">
    <property type="protein sequence ID" value="PHQ28326.1"/>
    <property type="molecule type" value="Genomic_DNA"/>
</dbReference>
<feature type="transmembrane region" description="Helical" evidence="1">
    <location>
        <begin position="37"/>
        <end position="55"/>
    </location>
</feature>
<organism evidence="2 3">
    <name type="scientific">Leeuwenhoekiella nanhaiensis</name>
    <dbReference type="NCBI Taxonomy" id="1655491"/>
    <lineage>
        <taxon>Bacteria</taxon>
        <taxon>Pseudomonadati</taxon>
        <taxon>Bacteroidota</taxon>
        <taxon>Flavobacteriia</taxon>
        <taxon>Flavobacteriales</taxon>
        <taxon>Flavobacteriaceae</taxon>
        <taxon>Leeuwenhoekiella</taxon>
    </lineage>
</organism>
<dbReference type="OrthoDB" id="9812221at2"/>
<keyword evidence="3" id="KW-1185">Reference proteome</keyword>
<gene>
    <name evidence="2" type="ORF">CJ305_15375</name>
</gene>
<protein>
    <submittedName>
        <fullName evidence="2">Uncharacterized protein</fullName>
    </submittedName>
</protein>
<keyword evidence="1" id="KW-0812">Transmembrane</keyword>
<accession>A0A2G1VNI9</accession>
<name>A0A2G1VNI9_9FLAO</name>
<reference evidence="2 3" key="1">
    <citation type="submission" date="2017-08" db="EMBL/GenBank/DDBJ databases">
        <title>The whole genome shortgun sequences of strain Leeuwenhoekiella nanhaiensis G18 from the South China Sea.</title>
        <authorList>
            <person name="Liu Q."/>
        </authorList>
    </citation>
    <scope>NUCLEOTIDE SEQUENCE [LARGE SCALE GENOMIC DNA]</scope>
    <source>
        <strain evidence="2 3">G18</strain>
    </source>
</reference>
<evidence type="ECO:0000313" key="3">
    <source>
        <dbReference type="Proteomes" id="UP000229433"/>
    </source>
</evidence>
<feature type="transmembrane region" description="Helical" evidence="1">
    <location>
        <begin position="6"/>
        <end position="25"/>
    </location>
</feature>
<dbReference type="Proteomes" id="UP000229433">
    <property type="component" value="Unassembled WGS sequence"/>
</dbReference>
<evidence type="ECO:0000256" key="1">
    <source>
        <dbReference type="SAM" id="Phobius"/>
    </source>
</evidence>
<feature type="transmembrane region" description="Helical" evidence="1">
    <location>
        <begin position="91"/>
        <end position="114"/>
    </location>
</feature>
<sequence>MNYFLILSSVSLVIGLSYFGFRFIEHHIGGGFSQSKIAFFYGYAALVYALAALVVSWMWVYYINVLIGVPCLITGYFCAGRYRSLRAGKKMYILFLVLFSIALLLALLSLIAFLNRYLFRLNFENPGF</sequence>
<proteinExistence type="predicted"/>
<keyword evidence="1" id="KW-1133">Transmembrane helix</keyword>
<evidence type="ECO:0000313" key="2">
    <source>
        <dbReference type="EMBL" id="PHQ28326.1"/>
    </source>
</evidence>